<evidence type="ECO:0000313" key="2">
    <source>
        <dbReference type="Proteomes" id="UP000241472"/>
    </source>
</evidence>
<accession>A0AAD0HWQ2</accession>
<gene>
    <name evidence="1" type="ORF">C4N17_04035</name>
</gene>
<dbReference type="Proteomes" id="UP000241472">
    <property type="component" value="Chromosome"/>
</dbReference>
<name>A0AAD0HWQ2_9FUSO</name>
<evidence type="ECO:0000313" key="1">
    <source>
        <dbReference type="EMBL" id="AVQ26441.1"/>
    </source>
</evidence>
<dbReference type="AlphaFoldDB" id="A0AAD0HWQ2"/>
<dbReference type="EMBL" id="CP028108">
    <property type="protein sequence ID" value="AVQ26441.1"/>
    <property type="molecule type" value="Genomic_DNA"/>
</dbReference>
<sequence>MAGTYDIELVKNYGYITIREKKNVSNIKFRKYLGENIGELKDFKNCSIEIEEKLEISGGLEVKLTPSKSTYLYN</sequence>
<reference evidence="1 2" key="1">
    <citation type="submission" date="2018-03" db="EMBL/GenBank/DDBJ databases">
        <title>Complete Fusobacterium genomes using hybrid Minion sequencing.</title>
        <authorList>
            <person name="Slade D.J."/>
            <person name="Lahmers K."/>
        </authorList>
    </citation>
    <scope>NUCLEOTIDE SEQUENCE [LARGE SCALE GENOMIC DNA]</scope>
    <source>
        <strain evidence="1 2">2_1_31</strain>
    </source>
</reference>
<organism evidence="1 2">
    <name type="scientific">Fusobacterium periodonticum</name>
    <dbReference type="NCBI Taxonomy" id="860"/>
    <lineage>
        <taxon>Bacteria</taxon>
        <taxon>Fusobacteriati</taxon>
        <taxon>Fusobacteriota</taxon>
        <taxon>Fusobacteriia</taxon>
        <taxon>Fusobacteriales</taxon>
        <taxon>Fusobacteriaceae</taxon>
        <taxon>Fusobacterium</taxon>
    </lineage>
</organism>
<protein>
    <submittedName>
        <fullName evidence="1">Nitrite reductase</fullName>
    </submittedName>
</protein>
<dbReference type="KEGG" id="fpei:C4N17_04035"/>
<proteinExistence type="predicted"/>